<keyword evidence="1" id="KW-0812">Transmembrane</keyword>
<feature type="transmembrane region" description="Helical" evidence="1">
    <location>
        <begin position="134"/>
        <end position="166"/>
    </location>
</feature>
<feature type="transmembrane region" description="Helical" evidence="1">
    <location>
        <begin position="73"/>
        <end position="97"/>
    </location>
</feature>
<dbReference type="EMBL" id="FOLQ01000012">
    <property type="protein sequence ID" value="SFE28443.1"/>
    <property type="molecule type" value="Genomic_DNA"/>
</dbReference>
<dbReference type="OrthoDB" id="628904at2"/>
<proteinExistence type="predicted"/>
<reference evidence="3 4" key="1">
    <citation type="submission" date="2016-10" db="EMBL/GenBank/DDBJ databases">
        <authorList>
            <person name="de Groot N.N."/>
        </authorList>
    </citation>
    <scope>NUCLEOTIDE SEQUENCE [LARGE SCALE GENOMIC DNA]</scope>
    <source>
        <strain evidence="3 4">DSM 26130</strain>
    </source>
</reference>
<dbReference type="STRING" id="662367.SAMN05216167_11245"/>
<feature type="transmembrane region" description="Helical" evidence="1">
    <location>
        <begin position="33"/>
        <end position="52"/>
    </location>
</feature>
<feature type="transmembrane region" description="Helical" evidence="1">
    <location>
        <begin position="7"/>
        <end position="27"/>
    </location>
</feature>
<evidence type="ECO:0000313" key="4">
    <source>
        <dbReference type="Proteomes" id="UP000198598"/>
    </source>
</evidence>
<dbReference type="AlphaFoldDB" id="A0A1I1ZD61"/>
<organism evidence="3 4">
    <name type="scientific">Spirosoma endophyticum</name>
    <dbReference type="NCBI Taxonomy" id="662367"/>
    <lineage>
        <taxon>Bacteria</taxon>
        <taxon>Pseudomonadati</taxon>
        <taxon>Bacteroidota</taxon>
        <taxon>Cytophagia</taxon>
        <taxon>Cytophagales</taxon>
        <taxon>Cytophagaceae</taxon>
        <taxon>Spirosoma</taxon>
    </lineage>
</organism>
<dbReference type="RefSeq" id="WP_093831017.1">
    <property type="nucleotide sequence ID" value="NZ_FOLQ01000012.1"/>
</dbReference>
<dbReference type="Proteomes" id="UP000198598">
    <property type="component" value="Unassembled WGS sequence"/>
</dbReference>
<sequence>MATKRISYIITKVASLLSIGVLFSVFPDSHSDVRLVGLISLCVALTHCILIYQSSEFEAFYLRFARNFPYHRWQLYAQQVALLSVLLLPEGVWLMVAGGLKRGFTGALMIVSISLLFRTLLYRLGQRMDTYLRIVFGLFTFFLVLILFSGTEVLIIGSGVGAWMLLSGYQNPPVA</sequence>
<evidence type="ECO:0000313" key="2">
    <source>
        <dbReference type="EMBL" id="SFE27938.1"/>
    </source>
</evidence>
<keyword evidence="1" id="KW-1133">Transmembrane helix</keyword>
<accession>A0A1I1ZD61</accession>
<keyword evidence="1" id="KW-0472">Membrane</keyword>
<gene>
    <name evidence="2" type="ORF">SAMN05216167_11245</name>
    <name evidence="3" type="ORF">SAMN05216167_11256</name>
</gene>
<feature type="transmembrane region" description="Helical" evidence="1">
    <location>
        <begin position="103"/>
        <end position="122"/>
    </location>
</feature>
<dbReference type="EMBL" id="FOLQ01000012">
    <property type="protein sequence ID" value="SFE27938.1"/>
    <property type="molecule type" value="Genomic_DNA"/>
</dbReference>
<keyword evidence="4" id="KW-1185">Reference proteome</keyword>
<evidence type="ECO:0000313" key="3">
    <source>
        <dbReference type="EMBL" id="SFE28443.1"/>
    </source>
</evidence>
<evidence type="ECO:0000256" key="1">
    <source>
        <dbReference type="SAM" id="Phobius"/>
    </source>
</evidence>
<name>A0A1I1ZD61_9BACT</name>
<protein>
    <submittedName>
        <fullName evidence="3">Uncharacterized protein</fullName>
    </submittedName>
</protein>